<gene>
    <name evidence="2" type="ORF">HKBW3S25_01224</name>
</gene>
<organism evidence="2 3">
    <name type="scientific">Candidatus Hakubella thermalkaliphila</name>
    <dbReference type="NCBI Taxonomy" id="2754717"/>
    <lineage>
        <taxon>Bacteria</taxon>
        <taxon>Bacillati</taxon>
        <taxon>Actinomycetota</taxon>
        <taxon>Actinomycetota incertae sedis</taxon>
        <taxon>Candidatus Hakubellales</taxon>
        <taxon>Candidatus Hakubellaceae</taxon>
        <taxon>Candidatus Hakubella</taxon>
    </lineage>
</organism>
<feature type="domain" description="Xylose isomerase-like TIM barrel" evidence="1">
    <location>
        <begin position="7"/>
        <end position="127"/>
    </location>
</feature>
<evidence type="ECO:0000259" key="1">
    <source>
        <dbReference type="Pfam" id="PF01261"/>
    </source>
</evidence>
<sequence length="141" mass="16482">FWATGYNVAFSPVVWKKMFEIIPSQNFGLNYDPSHFIFLGIDYLRPLKEFADRIFHVHAKDAEVFEDVLKQAGIHGEGWWRYRMSGSGEVNWKKFVDMLYEIGFNGTISIEHEDPTWWGTEEKVKTGLVMGQKYLRGLLLD</sequence>
<proteinExistence type="predicted"/>
<dbReference type="AlphaFoldDB" id="A0A6V8P0E6"/>
<reference evidence="2 3" key="1">
    <citation type="journal article" date="2020" name="Front. Microbiol.">
        <title>Single-cell genomics of novel Actinobacteria with the Wood-Ljungdahl pathway discovered in a serpentinizing system.</title>
        <authorList>
            <person name="Merino N."/>
            <person name="Kawai M."/>
            <person name="Boyd E.S."/>
            <person name="Colman D.R."/>
            <person name="McGlynn S.E."/>
            <person name="Nealson K.H."/>
            <person name="Kurokawa K."/>
            <person name="Hongoh Y."/>
        </authorList>
    </citation>
    <scope>NUCLEOTIDE SEQUENCE [LARGE SCALE GENOMIC DNA]</scope>
    <source>
        <strain evidence="2 3">S25</strain>
    </source>
</reference>
<feature type="non-terminal residue" evidence="2">
    <location>
        <position position="1"/>
    </location>
</feature>
<dbReference type="Proteomes" id="UP000543224">
    <property type="component" value="Unassembled WGS sequence"/>
</dbReference>
<dbReference type="InterPro" id="IPR036237">
    <property type="entry name" value="Xyl_isomerase-like_sf"/>
</dbReference>
<dbReference type="SUPFAM" id="SSF51658">
    <property type="entry name" value="Xylose isomerase-like"/>
    <property type="match status" value="1"/>
</dbReference>
<dbReference type="InterPro" id="IPR013022">
    <property type="entry name" value="Xyl_isomerase-like_TIM-brl"/>
</dbReference>
<dbReference type="Pfam" id="PF01261">
    <property type="entry name" value="AP_endonuc_2"/>
    <property type="match status" value="1"/>
</dbReference>
<name>A0A6V8P0E6_9ACTN</name>
<dbReference type="PANTHER" id="PTHR12110:SF21">
    <property type="entry name" value="XYLOSE ISOMERASE-LIKE TIM BARREL DOMAIN-CONTAINING PROTEIN"/>
    <property type="match status" value="1"/>
</dbReference>
<dbReference type="PANTHER" id="PTHR12110">
    <property type="entry name" value="HYDROXYPYRUVATE ISOMERASE"/>
    <property type="match status" value="1"/>
</dbReference>
<dbReference type="EMBL" id="BLRX01000181">
    <property type="protein sequence ID" value="GFP25743.1"/>
    <property type="molecule type" value="Genomic_DNA"/>
</dbReference>
<comment type="caution">
    <text evidence="2">The sequence shown here is derived from an EMBL/GenBank/DDBJ whole genome shotgun (WGS) entry which is preliminary data.</text>
</comment>
<evidence type="ECO:0000313" key="2">
    <source>
        <dbReference type="EMBL" id="GFP25743.1"/>
    </source>
</evidence>
<evidence type="ECO:0000313" key="3">
    <source>
        <dbReference type="Proteomes" id="UP000543224"/>
    </source>
</evidence>
<accession>A0A6V8P0E6</accession>
<dbReference type="Gene3D" id="3.20.20.150">
    <property type="entry name" value="Divalent-metal-dependent TIM barrel enzymes"/>
    <property type="match status" value="1"/>
</dbReference>
<protein>
    <recommendedName>
        <fullName evidence="1">Xylose isomerase-like TIM barrel domain-containing protein</fullName>
    </recommendedName>
</protein>
<dbReference type="InterPro" id="IPR050312">
    <property type="entry name" value="IolE/XylAMocC-like"/>
</dbReference>